<evidence type="ECO:0000259" key="6">
    <source>
        <dbReference type="PROSITE" id="PS51999"/>
    </source>
</evidence>
<protein>
    <submittedName>
        <fullName evidence="8">B1358B12.7 protein</fullName>
    </submittedName>
    <submittedName>
        <fullName evidence="7">OSJNBa0072F16.15 protein</fullName>
    </submittedName>
</protein>
<feature type="region of interest" description="Disordered" evidence="5">
    <location>
        <begin position="251"/>
        <end position="277"/>
    </location>
</feature>
<dbReference type="InterPro" id="IPR010666">
    <property type="entry name" value="Znf_GRF"/>
</dbReference>
<keyword evidence="1" id="KW-0479">Metal-binding</keyword>
<dbReference type="AlphaFoldDB" id="Q7XUV1"/>
<evidence type="ECO:0000256" key="1">
    <source>
        <dbReference type="ARBA" id="ARBA00022723"/>
    </source>
</evidence>
<proteinExistence type="predicted"/>
<organism evidence="7 9">
    <name type="scientific">Oryza sativa subsp. japonica</name>
    <name type="common">Rice</name>
    <dbReference type="NCBI Taxonomy" id="39947"/>
    <lineage>
        <taxon>Eukaryota</taxon>
        <taxon>Viridiplantae</taxon>
        <taxon>Streptophyta</taxon>
        <taxon>Embryophyta</taxon>
        <taxon>Tracheophyta</taxon>
        <taxon>Spermatophyta</taxon>
        <taxon>Magnoliopsida</taxon>
        <taxon>Liliopsida</taxon>
        <taxon>Poales</taxon>
        <taxon>Poaceae</taxon>
        <taxon>BOP clade</taxon>
        <taxon>Oryzoideae</taxon>
        <taxon>Oryzeae</taxon>
        <taxon>Oryzinae</taxon>
        <taxon>Oryza</taxon>
        <taxon>Oryza sativa</taxon>
    </lineage>
</organism>
<dbReference type="Pfam" id="PF06839">
    <property type="entry name" value="Zn_ribbon_GRF"/>
    <property type="match status" value="1"/>
</dbReference>
<evidence type="ECO:0000313" key="8">
    <source>
        <dbReference type="EMBL" id="CAE75998.1"/>
    </source>
</evidence>
<evidence type="ECO:0000256" key="2">
    <source>
        <dbReference type="ARBA" id="ARBA00022771"/>
    </source>
</evidence>
<accession>Q7XUV1</accession>
<dbReference type="EMBL" id="BX842605">
    <property type="protein sequence ID" value="CAE75998.1"/>
    <property type="molecule type" value="Genomic_DNA"/>
</dbReference>
<reference evidence="9" key="3">
    <citation type="journal article" date="2005" name="Nature">
        <title>The map-based sequence of the rice genome.</title>
        <authorList>
            <consortium name="International rice genome sequencing project (IRGSP)"/>
            <person name="Matsumoto T."/>
            <person name="Wu J."/>
            <person name="Kanamori H."/>
            <person name="Katayose Y."/>
            <person name="Fujisawa M."/>
            <person name="Namiki N."/>
            <person name="Mizuno H."/>
            <person name="Yamamoto K."/>
            <person name="Antonio B.A."/>
            <person name="Baba T."/>
            <person name="Sakata K."/>
            <person name="Nagamura Y."/>
            <person name="Aoki H."/>
            <person name="Arikawa K."/>
            <person name="Arita K."/>
            <person name="Bito T."/>
            <person name="Chiden Y."/>
            <person name="Fujitsuka N."/>
            <person name="Fukunaka R."/>
            <person name="Hamada M."/>
            <person name="Harada C."/>
            <person name="Hayashi A."/>
            <person name="Hijishita S."/>
            <person name="Honda M."/>
            <person name="Hosokawa S."/>
            <person name="Ichikawa Y."/>
            <person name="Idonuma A."/>
            <person name="Iijima M."/>
            <person name="Ikeda M."/>
            <person name="Ikeno M."/>
            <person name="Ito K."/>
            <person name="Ito S."/>
            <person name="Ito T."/>
            <person name="Ito Y."/>
            <person name="Ito Y."/>
            <person name="Iwabuchi A."/>
            <person name="Kamiya K."/>
            <person name="Karasawa W."/>
            <person name="Kurita K."/>
            <person name="Katagiri S."/>
            <person name="Kikuta A."/>
            <person name="Kobayashi H."/>
            <person name="Kobayashi N."/>
            <person name="Machita K."/>
            <person name="Maehara T."/>
            <person name="Masukawa M."/>
            <person name="Mizubayashi T."/>
            <person name="Mukai Y."/>
            <person name="Nagasaki H."/>
            <person name="Nagata Y."/>
            <person name="Naito S."/>
            <person name="Nakashima M."/>
            <person name="Nakama Y."/>
            <person name="Nakamichi Y."/>
            <person name="Nakamura M."/>
            <person name="Meguro A."/>
            <person name="Negishi M."/>
            <person name="Ohta I."/>
            <person name="Ohta T."/>
            <person name="Okamoto M."/>
            <person name="Ono N."/>
            <person name="Saji S."/>
            <person name="Sakaguchi M."/>
            <person name="Sakai K."/>
            <person name="Shibata M."/>
            <person name="Shimokawa T."/>
            <person name="Song J."/>
            <person name="Takazaki Y."/>
            <person name="Terasawa K."/>
            <person name="Tsugane M."/>
            <person name="Tsuji K."/>
            <person name="Ueda S."/>
            <person name="Waki K."/>
            <person name="Yamagata H."/>
            <person name="Yamamoto M."/>
            <person name="Yamamoto S."/>
            <person name="Yamane H."/>
            <person name="Yoshiki S."/>
            <person name="Yoshihara R."/>
            <person name="Yukawa K."/>
            <person name="Zhong H."/>
            <person name="Yano M."/>
            <person name="Yuan Q."/>
            <person name="Ouyang S."/>
            <person name="Liu J."/>
            <person name="Jones K.M."/>
            <person name="Gansberger K."/>
            <person name="Moffat K."/>
            <person name="Hill J."/>
            <person name="Bera J."/>
            <person name="Fadrosh D."/>
            <person name="Jin S."/>
            <person name="Johri S."/>
            <person name="Kim M."/>
            <person name="Overton L."/>
            <person name="Reardon M."/>
            <person name="Tsitrin T."/>
            <person name="Vuong H."/>
            <person name="Weaver B."/>
            <person name="Ciecko A."/>
            <person name="Tallon L."/>
            <person name="Jackson J."/>
            <person name="Pai G."/>
            <person name="Aken S.V."/>
            <person name="Utterback T."/>
            <person name="Reidmuller S."/>
            <person name="Feldblyum T."/>
            <person name="Hsiao J."/>
            <person name="Zismann V."/>
            <person name="Iobst S."/>
            <person name="de Vazeille A.R."/>
            <person name="Buell C.R."/>
            <person name="Ying K."/>
            <person name="Li Y."/>
            <person name="Lu T."/>
            <person name="Huang Y."/>
            <person name="Zhao Q."/>
            <person name="Feng Q."/>
            <person name="Zhang L."/>
            <person name="Zhu J."/>
            <person name="Weng Q."/>
            <person name="Mu J."/>
            <person name="Lu Y."/>
            <person name="Fan D."/>
            <person name="Liu Y."/>
            <person name="Guan J."/>
            <person name="Zhang Y."/>
            <person name="Yu S."/>
            <person name="Liu X."/>
            <person name="Zhang Y."/>
            <person name="Hong G."/>
            <person name="Han B."/>
            <person name="Choisne N."/>
            <person name="Demange N."/>
            <person name="Orjeda G."/>
            <person name="Samain S."/>
            <person name="Cattolico L."/>
            <person name="Pelletier E."/>
            <person name="Couloux A."/>
            <person name="Segurens B."/>
            <person name="Wincker P."/>
            <person name="D'Hont A."/>
            <person name="Scarpelli C."/>
            <person name="Weissenbach J."/>
            <person name="Salanoubat M."/>
            <person name="Quetier F."/>
            <person name="Yu Y."/>
            <person name="Kim H.R."/>
            <person name="Rambo T."/>
            <person name="Currie J."/>
            <person name="Collura K."/>
            <person name="Luo M."/>
            <person name="Yang T."/>
            <person name="Ammiraju J.S.S."/>
            <person name="Engler F."/>
            <person name="Soderlund C."/>
            <person name="Wing R.A."/>
            <person name="Palmer L.E."/>
            <person name="de la Bastide M."/>
            <person name="Spiegel L."/>
            <person name="Nascimento L."/>
            <person name="Zutavern T."/>
            <person name="O'Shaughnessy A."/>
            <person name="Dike S."/>
            <person name="Dedhia N."/>
            <person name="Preston R."/>
            <person name="Balija V."/>
            <person name="McCombie W.R."/>
            <person name="Chow T."/>
            <person name="Chen H."/>
            <person name="Chung M."/>
            <person name="Chen C."/>
            <person name="Shaw J."/>
            <person name="Wu H."/>
            <person name="Hsiao K."/>
            <person name="Chao Y."/>
            <person name="Chu M."/>
            <person name="Cheng C."/>
            <person name="Hour A."/>
            <person name="Lee P."/>
            <person name="Lin S."/>
            <person name="Lin Y."/>
            <person name="Liou J."/>
            <person name="Liu S."/>
            <person name="Hsing Y."/>
            <person name="Raghuvanshi S."/>
            <person name="Mohanty A."/>
            <person name="Bharti A.K."/>
            <person name="Gaur A."/>
            <person name="Gupta V."/>
            <person name="Kumar D."/>
            <person name="Ravi V."/>
            <person name="Vij S."/>
            <person name="Kapur A."/>
            <person name="Khurana P."/>
            <person name="Khurana P."/>
            <person name="Khurana J.P."/>
            <person name="Tyagi A.K."/>
            <person name="Gaikwad K."/>
            <person name="Singh A."/>
            <person name="Dalal V."/>
            <person name="Srivastava S."/>
            <person name="Dixit A."/>
            <person name="Pal A.K."/>
            <person name="Ghazi I.A."/>
            <person name="Yadav M."/>
            <person name="Pandit A."/>
            <person name="Bhargava A."/>
            <person name="Sureshbabu K."/>
            <person name="Batra K."/>
            <person name="Sharma T.R."/>
            <person name="Mohapatra T."/>
            <person name="Singh N.K."/>
            <person name="Messing J."/>
            <person name="Nelson A.B."/>
            <person name="Fuks G."/>
            <person name="Kavchok S."/>
            <person name="Keizer G."/>
            <person name="Linton E."/>
            <person name="Llaca V."/>
            <person name="Song R."/>
            <person name="Tanyolac B."/>
            <person name="Young S."/>
            <person name="Ho-Il K."/>
            <person name="Hahn J.H."/>
            <person name="Sangsakoo G."/>
            <person name="Vanavichit A."/>
            <person name="de Mattos Luiz.A.T."/>
            <person name="Zimmer P.D."/>
            <person name="Malone G."/>
            <person name="Dellagostin O."/>
            <person name="de Oliveira A.C."/>
            <person name="Bevan M."/>
            <person name="Bancroft I."/>
            <person name="Minx P."/>
            <person name="Cordum H."/>
            <person name="Wilson R."/>
            <person name="Cheng Z."/>
            <person name="Jin W."/>
            <person name="Jiang J."/>
            <person name="Leong S.A."/>
            <person name="Iwama H."/>
            <person name="Gojobori T."/>
            <person name="Itoh T."/>
            <person name="Niimura Y."/>
            <person name="Fujii Y."/>
            <person name="Habara T."/>
            <person name="Sakai H."/>
            <person name="Sato Y."/>
            <person name="Wilson G."/>
            <person name="Kumar K."/>
            <person name="McCouch S."/>
            <person name="Juretic N."/>
            <person name="Hoen D."/>
            <person name="Wright S."/>
            <person name="Bruskiewich R."/>
            <person name="Bureau T."/>
            <person name="Miyao A."/>
            <person name="Hirochika H."/>
            <person name="Nishikawa T."/>
            <person name="Kadowaki K."/>
            <person name="Sugiura M."/>
            <person name="Burr B."/>
            <person name="Sasaki T."/>
        </authorList>
    </citation>
    <scope>NUCLEOTIDE SEQUENCE [LARGE SCALE GENOMIC DNA]</scope>
    <source>
        <strain evidence="9">cv. Nipponbare</strain>
    </source>
</reference>
<dbReference type="GO" id="GO:0008270">
    <property type="term" value="F:zinc ion binding"/>
    <property type="evidence" value="ECO:0007669"/>
    <property type="project" value="UniProtKB-KW"/>
</dbReference>
<reference evidence="7" key="1">
    <citation type="journal article" date="2002" name="Nature">
        <title>Sequence and analysis of rice chromosome 4.</title>
        <authorList>
            <person name="Feng Q."/>
            <person name="Zhang Y."/>
            <person name="Hao P."/>
            <person name="Wang S."/>
            <person name="Fu G."/>
            <person name="Huang Y."/>
            <person name="Li Y."/>
            <person name="Zhu J."/>
            <person name="Liu Y."/>
            <person name="Hu X."/>
            <person name="Jia P."/>
            <person name="Zhang Y."/>
            <person name="Zhao Q."/>
            <person name="Ying K."/>
            <person name="Yu S."/>
            <person name="Tang Y."/>
            <person name="Weng Q."/>
            <person name="Zhang L."/>
            <person name="Lu Y."/>
            <person name="Mu J."/>
            <person name="Lu Y."/>
            <person name="Zhang L.S."/>
            <person name="Yu Z."/>
            <person name="Fan D."/>
            <person name="Liu X."/>
            <person name="Lu T."/>
            <person name="Li C."/>
            <person name="Wu Y."/>
            <person name="Sun T."/>
            <person name="Lei H."/>
            <person name="Li T."/>
            <person name="Hu H."/>
            <person name="Guan J."/>
            <person name="Wu M."/>
            <person name="Zhang R."/>
            <person name="Zhou B."/>
            <person name="Chen Z."/>
            <person name="Chen L."/>
            <person name="Jin Z."/>
            <person name="Wang R."/>
            <person name="Yin H."/>
            <person name="Cai Z."/>
            <person name="Ren S."/>
            <person name="Lv G."/>
            <person name="Gu W."/>
            <person name="Zhu G."/>
            <person name="Tu Y."/>
            <person name="Jia J."/>
            <person name="Zhang Y."/>
            <person name="Chen J."/>
            <person name="Kang H."/>
            <person name="Chen X."/>
            <person name="Shao C."/>
            <person name="Sun Y."/>
            <person name="Hu Q."/>
            <person name="Zhang X."/>
            <person name="Zhang W."/>
            <person name="Wang L."/>
            <person name="Ding C."/>
            <person name="Sheng H."/>
            <person name="Gu J."/>
            <person name="Chen S."/>
            <person name="Ni L."/>
            <person name="Zhu F."/>
            <person name="Chen W."/>
            <person name="Lan L."/>
            <person name="Lai Y."/>
            <person name="Cheng Z."/>
            <person name="Gu M."/>
            <person name="Jiang J."/>
            <person name="Li J."/>
            <person name="Hong G."/>
            <person name="Xue Y."/>
            <person name="Han B."/>
        </authorList>
    </citation>
    <scope>NUCLEOTIDE SEQUENCE</scope>
</reference>
<evidence type="ECO:0000256" key="4">
    <source>
        <dbReference type="PROSITE-ProRule" id="PRU01343"/>
    </source>
</evidence>
<evidence type="ECO:0000256" key="3">
    <source>
        <dbReference type="ARBA" id="ARBA00022833"/>
    </source>
</evidence>
<sequence>MARRRDVEDPNWRSDPCVYLLPPWCQRPLCLCGDRCQLMASRNPDIRGRRFFRCPNYDRETRTTACAYIEWVDTENPVLDLTTCLQEGRWYFASESTEQYLQRKAAYERQCREQQSDWRVLTTALPPWEARPRCKCGDRCQVLRSINPTTLGRRFFVCPNILDDDFMEPPRRCQYREWIDTKRVLTPPSRVVQLELPEQYRVTKARGGAPDAVGKMGAEKVGKLRTAGKNFALSWEERRLSREQSLVGARHVRSASSRGGRRTEGWRHGVTERWGQL</sequence>
<name>Q7XUV1_ORYSJ</name>
<keyword evidence="2 4" id="KW-0863">Zinc-finger</keyword>
<evidence type="ECO:0000313" key="7">
    <source>
        <dbReference type="EMBL" id="CAD40990.2"/>
    </source>
</evidence>
<gene>
    <name evidence="8" type="ORF">B1358B12.7</name>
    <name evidence="7" type="ORF">OSJNBa0072F16.15</name>
</gene>
<feature type="domain" description="GRF-type" evidence="6">
    <location>
        <begin position="30"/>
        <end position="75"/>
    </location>
</feature>
<feature type="compositionally biased region" description="Basic and acidic residues" evidence="5">
    <location>
        <begin position="261"/>
        <end position="271"/>
    </location>
</feature>
<dbReference type="Proteomes" id="UP000000763">
    <property type="component" value="Chromosome 4"/>
</dbReference>
<dbReference type="PANTHER" id="PTHR48127:SF1">
    <property type="entry name" value="ZINC FINGER GRF-TYPE DOMAIN-CONTAINING PROTEIN"/>
    <property type="match status" value="1"/>
</dbReference>
<feature type="domain" description="GRF-type" evidence="6">
    <location>
        <begin position="134"/>
        <end position="182"/>
    </location>
</feature>
<evidence type="ECO:0000256" key="5">
    <source>
        <dbReference type="SAM" id="MobiDB-lite"/>
    </source>
</evidence>
<dbReference type="PANTHER" id="PTHR48127">
    <property type="entry name" value="GRF-TYPE DOMAIN-CONTAINING PROTEIN"/>
    <property type="match status" value="1"/>
</dbReference>
<reference evidence="9" key="4">
    <citation type="journal article" date="2008" name="Nucleic Acids Res.">
        <title>The rice annotation project database (RAP-DB): 2008 update.</title>
        <authorList>
            <consortium name="The rice annotation project (RAP)"/>
        </authorList>
    </citation>
    <scope>GENOME REANNOTATION</scope>
    <source>
        <strain evidence="9">cv. Nipponbare</strain>
    </source>
</reference>
<evidence type="ECO:0000313" key="9">
    <source>
        <dbReference type="Proteomes" id="UP000000763"/>
    </source>
</evidence>
<dbReference type="PROSITE" id="PS51999">
    <property type="entry name" value="ZF_GRF"/>
    <property type="match status" value="2"/>
</dbReference>
<dbReference type="EMBL" id="AL606460">
    <property type="protein sequence ID" value="CAD40990.2"/>
    <property type="molecule type" value="Genomic_DNA"/>
</dbReference>
<keyword evidence="3" id="KW-0862">Zinc</keyword>
<reference evidence="8" key="2">
    <citation type="submission" date="2003-11" db="EMBL/GenBank/DDBJ databases">
        <authorList>
            <person name="Han B."/>
            <person name="Feng Q."/>
            <person name="Huang Y.C."/>
            <person name="Li Y."/>
            <person name="Zhu J.J."/>
            <person name="Zhao Q."/>
            <person name="Hu X."/>
            <person name="Liu Y.L."/>
            <person name="Mu J."/>
            <person name="Yu Z."/>
            <person name="Chen L."/>
            <person name="Fan D.L."/>
            <person name="Weng Q.J."/>
            <person name="Zhang L."/>
            <person name="Lu Y.Q."/>
            <person name="Yu S.L."/>
            <person name="Liu X.H."/>
            <person name="Lu T.T."/>
            <person name="Zhang Y.J."/>
            <person name="Lu Y."/>
            <person name="Li C."/>
            <person name="Li T."/>
            <person name="Zhang Y."/>
            <person name="Hu H."/>
            <person name="Jia P.X."/>
            <person name="Qian Y.M."/>
            <person name="Ying K."/>
            <person name="Zhou B."/>
            <person name="Chen Z.H."/>
            <person name="Hao P."/>
            <person name="Zhang L."/>
            <person name="Wu M."/>
            <person name="Zhang R.Q."/>
            <person name="Guan J.P."/>
            <person name="Fu G."/>
            <person name="Wang S.Y."/>
            <person name="Ren S.X."/>
            <person name="Lv G."/>
            <person name="Lin W."/>
            <person name="Gu W.Q."/>
            <person name="Zhu G.F."/>
            <person name="Tu Y.F."/>
            <person name="Jia J."/>
            <person name="Yin H.F."/>
            <person name="Zhang Y."/>
            <person name="Cai Z."/>
            <person name="Chen J."/>
            <person name="Kang H."/>
            <person name="Chen X.Y."/>
            <person name="Shao C.Y."/>
            <person name="Sun Y."/>
            <person name="Hu Q.P."/>
            <person name="Zhang X.L."/>
            <person name="Zhang W."/>
            <person name="Wang L.J."/>
            <person name="Ding C.W."/>
            <person name="Sheng H.H."/>
            <person name="Gu J.L."/>
            <person name="Chen S.T."/>
            <person name="Ni L."/>
            <person name="Zhu F.H."/>
            <person name="Hong G.F."/>
        </authorList>
    </citation>
    <scope>NUCLEOTIDE SEQUENCE</scope>
</reference>